<evidence type="ECO:0000256" key="4">
    <source>
        <dbReference type="ARBA" id="ARBA00023002"/>
    </source>
</evidence>
<dbReference type="STRING" id="6290.A0A0N4WTC5"/>
<keyword evidence="2" id="KW-0285">Flavoprotein</keyword>
<dbReference type="Proteomes" id="UP000268014">
    <property type="component" value="Unassembled WGS sequence"/>
</dbReference>
<comment type="cofactor">
    <cofactor evidence="1">
        <name>FAD</name>
        <dbReference type="ChEBI" id="CHEBI:57692"/>
    </cofactor>
</comment>
<evidence type="ECO:0000256" key="8">
    <source>
        <dbReference type="ARBA" id="ARBA00041137"/>
    </source>
</evidence>
<proteinExistence type="inferred from homology"/>
<reference evidence="12" key="1">
    <citation type="submission" date="2017-02" db="UniProtKB">
        <authorList>
            <consortium name="WormBaseParasite"/>
        </authorList>
    </citation>
    <scope>IDENTIFICATION</scope>
</reference>
<dbReference type="PANTHER" id="PTHR43104">
    <property type="entry name" value="L-2-HYDROXYGLUTARATE DEHYDROGENASE, MITOCHONDRIAL"/>
    <property type="match status" value="1"/>
</dbReference>
<dbReference type="SUPFAM" id="SSF51905">
    <property type="entry name" value="FAD/NAD(P)-binding domain"/>
    <property type="match status" value="1"/>
</dbReference>
<keyword evidence="3" id="KW-0274">FAD</keyword>
<dbReference type="EC" id="1.1.99.2" evidence="7"/>
<dbReference type="OMA" id="GVHFTRM"/>
<feature type="domain" description="FAD dependent oxidoreductase" evidence="9">
    <location>
        <begin position="11"/>
        <end position="399"/>
    </location>
</feature>
<dbReference type="WBParaSite" id="HPLM_0001483301-mRNA-1">
    <property type="protein sequence ID" value="HPLM_0001483301-mRNA-1"/>
    <property type="gene ID" value="HPLM_0001483301"/>
</dbReference>
<dbReference type="PANTHER" id="PTHR43104:SF2">
    <property type="entry name" value="L-2-HYDROXYGLUTARATE DEHYDROGENASE, MITOCHONDRIAL"/>
    <property type="match status" value="1"/>
</dbReference>
<dbReference type="OrthoDB" id="498204at2759"/>
<keyword evidence="4" id="KW-0560">Oxidoreductase</keyword>
<comment type="catalytic activity">
    <reaction evidence="5">
        <text>(S)-2-hydroxyglutarate + A = 2-oxoglutarate + AH2</text>
        <dbReference type="Rhea" id="RHEA:21252"/>
        <dbReference type="ChEBI" id="CHEBI:13193"/>
        <dbReference type="ChEBI" id="CHEBI:16782"/>
        <dbReference type="ChEBI" id="CHEBI:16810"/>
        <dbReference type="ChEBI" id="CHEBI:17499"/>
        <dbReference type="EC" id="1.1.99.2"/>
    </reaction>
</comment>
<accession>A0A0N4WTC5</accession>
<name>A0A0N4WTC5_HAEPC</name>
<organism evidence="12">
    <name type="scientific">Haemonchus placei</name>
    <name type="common">Barber's pole worm</name>
    <dbReference type="NCBI Taxonomy" id="6290"/>
    <lineage>
        <taxon>Eukaryota</taxon>
        <taxon>Metazoa</taxon>
        <taxon>Ecdysozoa</taxon>
        <taxon>Nematoda</taxon>
        <taxon>Chromadorea</taxon>
        <taxon>Rhabditida</taxon>
        <taxon>Rhabditina</taxon>
        <taxon>Rhabditomorpha</taxon>
        <taxon>Strongyloidea</taxon>
        <taxon>Trichostrongylidae</taxon>
        <taxon>Haemonchus</taxon>
    </lineage>
</organism>
<evidence type="ECO:0000256" key="6">
    <source>
        <dbReference type="ARBA" id="ARBA00037941"/>
    </source>
</evidence>
<sequence length="407" mass="45604">MISLALPRTPVVGGGIVGSATARQLKIEYPKLNIVHKQHLHFFTPHQSGNNSGVIHAGIYYKPGTLKAKLCVEGNDLAYKFFAENNFPHNKAGKLIVAVEPEEIPRLDDLYERSQKNKCKDIKMIDGSQIKEYEPHCRGLKALWSPHTGVVDWGEVARALSKDFEKKGGTVSRFPCLERRVSSSPDPNYPLCMFHVKNLITCTGLQSDRVAQLTGCSPLPKIIPFRGEYLYLKPEKRYLCRGNIYPVPNPGLPFLGVHFTPRMDGNIILGPNAVLAFKREGYGYFQINPYDLFESMSFRGLQKLSMKYFKYGVREMYRGIFISAQVKQLQRFVPELKRSDVVRGFTGVRAQAMDIEGNLVDDFVFDSGTGPLSKMVLHVRNAPSPGATSSLAIAKMIAQEAKTRFSL</sequence>
<dbReference type="Pfam" id="PF01266">
    <property type="entry name" value="DAO"/>
    <property type="match status" value="1"/>
</dbReference>
<evidence type="ECO:0000313" key="11">
    <source>
        <dbReference type="Proteomes" id="UP000268014"/>
    </source>
</evidence>
<evidence type="ECO:0000313" key="10">
    <source>
        <dbReference type="EMBL" id="VDO54317.1"/>
    </source>
</evidence>
<evidence type="ECO:0000256" key="7">
    <source>
        <dbReference type="ARBA" id="ARBA00038878"/>
    </source>
</evidence>
<dbReference type="InterPro" id="IPR036188">
    <property type="entry name" value="FAD/NAD-bd_sf"/>
</dbReference>
<dbReference type="InterPro" id="IPR006076">
    <property type="entry name" value="FAD-dep_OxRdtase"/>
</dbReference>
<gene>
    <name evidence="10" type="ORF">HPLM_LOCUS14825</name>
</gene>
<evidence type="ECO:0000256" key="2">
    <source>
        <dbReference type="ARBA" id="ARBA00022630"/>
    </source>
</evidence>
<protein>
    <recommendedName>
        <fullName evidence="8">L-2-hydroxyglutarate dehydrogenase, mitochondrial</fullName>
        <ecNumber evidence="7">1.1.99.2</ecNumber>
    </recommendedName>
</protein>
<reference evidence="10 11" key="2">
    <citation type="submission" date="2018-11" db="EMBL/GenBank/DDBJ databases">
        <authorList>
            <consortium name="Pathogen Informatics"/>
        </authorList>
    </citation>
    <scope>NUCLEOTIDE SEQUENCE [LARGE SCALE GENOMIC DNA]</scope>
    <source>
        <strain evidence="10 11">MHpl1</strain>
    </source>
</reference>
<dbReference type="AlphaFoldDB" id="A0A0N4WTC5"/>
<dbReference type="GO" id="GO:0047545">
    <property type="term" value="F:(S)-2-hydroxyglutarate dehydrogenase activity"/>
    <property type="evidence" value="ECO:0007669"/>
    <property type="project" value="UniProtKB-EC"/>
</dbReference>
<comment type="similarity">
    <text evidence="6">Belongs to the L2HGDH family.</text>
</comment>
<dbReference type="Gene3D" id="3.50.50.60">
    <property type="entry name" value="FAD/NAD(P)-binding domain"/>
    <property type="match status" value="1"/>
</dbReference>
<dbReference type="Gene3D" id="3.30.9.10">
    <property type="entry name" value="D-Amino Acid Oxidase, subunit A, domain 2"/>
    <property type="match status" value="1"/>
</dbReference>
<evidence type="ECO:0000313" key="12">
    <source>
        <dbReference type="WBParaSite" id="HPLM_0001483301-mRNA-1"/>
    </source>
</evidence>
<keyword evidence="11" id="KW-1185">Reference proteome</keyword>
<evidence type="ECO:0000256" key="1">
    <source>
        <dbReference type="ARBA" id="ARBA00001974"/>
    </source>
</evidence>
<evidence type="ECO:0000256" key="3">
    <source>
        <dbReference type="ARBA" id="ARBA00022827"/>
    </source>
</evidence>
<dbReference type="NCBIfam" id="NF008726">
    <property type="entry name" value="PRK11728.1"/>
    <property type="match status" value="1"/>
</dbReference>
<evidence type="ECO:0000259" key="9">
    <source>
        <dbReference type="Pfam" id="PF01266"/>
    </source>
</evidence>
<evidence type="ECO:0000256" key="5">
    <source>
        <dbReference type="ARBA" id="ARBA00036066"/>
    </source>
</evidence>
<dbReference type="EMBL" id="UZAF01018721">
    <property type="protein sequence ID" value="VDO54317.1"/>
    <property type="molecule type" value="Genomic_DNA"/>
</dbReference>